<keyword evidence="2" id="KW-1185">Reference proteome</keyword>
<evidence type="ECO:0000313" key="2">
    <source>
        <dbReference type="Proteomes" id="UP001187192"/>
    </source>
</evidence>
<gene>
    <name evidence="1" type="ORF">TIFTF001_015262</name>
</gene>
<proteinExistence type="predicted"/>
<comment type="caution">
    <text evidence="1">The sequence shown here is derived from an EMBL/GenBank/DDBJ whole genome shotgun (WGS) entry which is preliminary data.</text>
</comment>
<dbReference type="Proteomes" id="UP001187192">
    <property type="component" value="Unassembled WGS sequence"/>
</dbReference>
<dbReference type="EMBL" id="BTGU01000022">
    <property type="protein sequence ID" value="GMN46067.1"/>
    <property type="molecule type" value="Genomic_DNA"/>
</dbReference>
<evidence type="ECO:0000313" key="1">
    <source>
        <dbReference type="EMBL" id="GMN46067.1"/>
    </source>
</evidence>
<name>A0AA88A453_FICCA</name>
<accession>A0AA88A453</accession>
<reference evidence="1" key="1">
    <citation type="submission" date="2023-07" db="EMBL/GenBank/DDBJ databases">
        <title>draft genome sequence of fig (Ficus carica).</title>
        <authorList>
            <person name="Takahashi T."/>
            <person name="Nishimura K."/>
        </authorList>
    </citation>
    <scope>NUCLEOTIDE SEQUENCE</scope>
</reference>
<dbReference type="AlphaFoldDB" id="A0AA88A453"/>
<sequence length="134" mass="14095">MAAYFAQWAIGPLPTDHPCLSFSPPSPAHLGISISHLANSVAAVSELEKSRASPDLGKSPQIQSWILSVLSNPVAIYRVVATAIDKRCLSISLGIYVSSLSSASASKIGPDVTTNSGLSESNKQSLVLLPNFEF</sequence>
<organism evidence="1 2">
    <name type="scientific">Ficus carica</name>
    <name type="common">Common fig</name>
    <dbReference type="NCBI Taxonomy" id="3494"/>
    <lineage>
        <taxon>Eukaryota</taxon>
        <taxon>Viridiplantae</taxon>
        <taxon>Streptophyta</taxon>
        <taxon>Embryophyta</taxon>
        <taxon>Tracheophyta</taxon>
        <taxon>Spermatophyta</taxon>
        <taxon>Magnoliopsida</taxon>
        <taxon>eudicotyledons</taxon>
        <taxon>Gunneridae</taxon>
        <taxon>Pentapetalae</taxon>
        <taxon>rosids</taxon>
        <taxon>fabids</taxon>
        <taxon>Rosales</taxon>
        <taxon>Moraceae</taxon>
        <taxon>Ficeae</taxon>
        <taxon>Ficus</taxon>
    </lineage>
</organism>
<protein>
    <submittedName>
        <fullName evidence="1">Uncharacterized protein</fullName>
    </submittedName>
</protein>